<organism evidence="2 3">
    <name type="scientific">Geodia barretti</name>
    <name type="common">Barrett's horny sponge</name>
    <dbReference type="NCBI Taxonomy" id="519541"/>
    <lineage>
        <taxon>Eukaryota</taxon>
        <taxon>Metazoa</taxon>
        <taxon>Porifera</taxon>
        <taxon>Demospongiae</taxon>
        <taxon>Heteroscleromorpha</taxon>
        <taxon>Tetractinellida</taxon>
        <taxon>Astrophorina</taxon>
        <taxon>Geodiidae</taxon>
        <taxon>Geodia</taxon>
    </lineage>
</organism>
<protein>
    <submittedName>
        <fullName evidence="2">Uncharacterized protein</fullName>
    </submittedName>
</protein>
<keyword evidence="1" id="KW-0812">Transmembrane</keyword>
<evidence type="ECO:0000313" key="2">
    <source>
        <dbReference type="EMBL" id="CAI8014513.1"/>
    </source>
</evidence>
<keyword evidence="3" id="KW-1185">Reference proteome</keyword>
<proteinExistence type="predicted"/>
<feature type="transmembrane region" description="Helical" evidence="1">
    <location>
        <begin position="37"/>
        <end position="68"/>
    </location>
</feature>
<evidence type="ECO:0000256" key="1">
    <source>
        <dbReference type="SAM" id="Phobius"/>
    </source>
</evidence>
<dbReference type="EMBL" id="CASHTH010001368">
    <property type="protein sequence ID" value="CAI8014513.1"/>
    <property type="molecule type" value="Genomic_DNA"/>
</dbReference>
<sequence length="153" mass="17913">MLRATSRDFVDLIEWACHQVGLAYNGKLNPRQPALRIAFFPLLCFLGCLPVTFSYFVATSISSVASLTSAYLMYMQFRIPRPDLPPCIAEYFIHIFLFLVLTIRWAPLWKNQQYRPCTVSSNKPPRNATRRKVAESVERDTERRRERIRVERL</sequence>
<comment type="caution">
    <text evidence="2">The sequence shown here is derived from an EMBL/GenBank/DDBJ whole genome shotgun (WGS) entry which is preliminary data.</text>
</comment>
<reference evidence="2" key="1">
    <citation type="submission" date="2023-03" db="EMBL/GenBank/DDBJ databases">
        <authorList>
            <person name="Steffen K."/>
            <person name="Cardenas P."/>
        </authorList>
    </citation>
    <scope>NUCLEOTIDE SEQUENCE</scope>
</reference>
<keyword evidence="1" id="KW-0472">Membrane</keyword>
<keyword evidence="1" id="KW-1133">Transmembrane helix</keyword>
<dbReference type="AlphaFoldDB" id="A0AA35WAV0"/>
<feature type="transmembrane region" description="Helical" evidence="1">
    <location>
        <begin position="88"/>
        <end position="106"/>
    </location>
</feature>
<gene>
    <name evidence="2" type="ORF">GBAR_LOCUS9052</name>
</gene>
<name>A0AA35WAV0_GEOBA</name>
<dbReference type="Proteomes" id="UP001174909">
    <property type="component" value="Unassembled WGS sequence"/>
</dbReference>
<accession>A0AA35WAV0</accession>
<evidence type="ECO:0000313" key="3">
    <source>
        <dbReference type="Proteomes" id="UP001174909"/>
    </source>
</evidence>